<name>A0A948RVR3_UNCEI</name>
<accession>A0A948RVR3</accession>
<evidence type="ECO:0000313" key="2">
    <source>
        <dbReference type="Proteomes" id="UP000777784"/>
    </source>
</evidence>
<sequence>MGAGGRDFHNFNAVYRNDSETEIVAITATQIPYISGRTYPPSLAGPNYPEGIPIIEEEDLPELLDKEQIDEVVFAYSDVSNQTIMTKAHQILAMGPDFKLMGPKATMLPSTKPVIAVVAVRTGCGKSPVSRQVTAHLKSRGVRTVAIRHPMPYGDLEKQGVQRFATLDDLVKHACTIEEMEEYEPHIENGTIVMAGVDYGLILKAAEKEADVVLWDGGNNDLSFYKPDLTICVVDPLRPGHETAYYPGHTNFILADVIVINKVDAACLENVQALHAAIQKWNPTATVVEMASPLTVEDPKMITGKRVLCVEDGPTLTHGEMKIGAGVVAAMKFGAAEIVDPRPYLVGELQKTFDKYPGIGCLLPAMGYGEGQVKDLETTINAVDCDVVLAATPVDIRRILKINKPALRVRYEAQSIGQPDLAGILDEFLSKAGVR</sequence>
<gene>
    <name evidence="1" type="ORF">KJ970_06610</name>
</gene>
<protein>
    <submittedName>
        <fullName evidence="1">Cyclic 2,3-diphosphoglycerate synthase</fullName>
    </submittedName>
</protein>
<dbReference type="Proteomes" id="UP000777784">
    <property type="component" value="Unassembled WGS sequence"/>
</dbReference>
<evidence type="ECO:0000313" key="1">
    <source>
        <dbReference type="EMBL" id="MBU2690584.1"/>
    </source>
</evidence>
<proteinExistence type="predicted"/>
<dbReference type="PANTHER" id="PTHR42869">
    <property type="entry name" value="SLL0572 PROTEIN"/>
    <property type="match status" value="1"/>
</dbReference>
<dbReference type="InterPro" id="IPR027417">
    <property type="entry name" value="P-loop_NTPase"/>
</dbReference>
<dbReference type="EMBL" id="JAHJDP010000032">
    <property type="protein sequence ID" value="MBU2690584.1"/>
    <property type="molecule type" value="Genomic_DNA"/>
</dbReference>
<dbReference type="InterPro" id="IPR053199">
    <property type="entry name" value="cDPG_synthetase-like"/>
</dbReference>
<dbReference type="SUPFAM" id="SSF52540">
    <property type="entry name" value="P-loop containing nucleoside triphosphate hydrolases"/>
    <property type="match status" value="1"/>
</dbReference>
<reference evidence="1" key="1">
    <citation type="submission" date="2021-05" db="EMBL/GenBank/DDBJ databases">
        <title>Energy efficiency and biological interactions define the core microbiome of deep oligotrophic groundwater.</title>
        <authorList>
            <person name="Mehrshad M."/>
            <person name="Lopez-Fernandez M."/>
            <person name="Bell E."/>
            <person name="Bernier-Latmani R."/>
            <person name="Bertilsson S."/>
            <person name="Dopson M."/>
        </authorList>
    </citation>
    <scope>NUCLEOTIDE SEQUENCE</scope>
    <source>
        <strain evidence="1">Modern_marine.mb.64</strain>
    </source>
</reference>
<dbReference type="AlphaFoldDB" id="A0A948RVR3"/>
<comment type="caution">
    <text evidence="1">The sequence shown here is derived from an EMBL/GenBank/DDBJ whole genome shotgun (WGS) entry which is preliminary data.</text>
</comment>
<dbReference type="PANTHER" id="PTHR42869:SF1">
    <property type="entry name" value="SLL0572 PROTEIN"/>
    <property type="match status" value="1"/>
</dbReference>
<dbReference type="Gene3D" id="3.40.50.300">
    <property type="entry name" value="P-loop containing nucleotide triphosphate hydrolases"/>
    <property type="match status" value="1"/>
</dbReference>
<organism evidence="1 2">
    <name type="scientific">Eiseniibacteriota bacterium</name>
    <dbReference type="NCBI Taxonomy" id="2212470"/>
    <lineage>
        <taxon>Bacteria</taxon>
        <taxon>Candidatus Eiseniibacteriota</taxon>
    </lineage>
</organism>